<sequence length="433" mass="44202">MSISSALQTGVSGLQANSQQVGSISENIANANTIGYRRGFAHMVTTTASGGNGEGVLSVSAVSQLDMASAGGLISTQSPTDLAIGGAGFFAVSVRPDETVPTNYLLTRAGSFLPDANGNLRNSAGYYLAGFPYSLDGTLGSVDRSSFDQMETVNVGNVTISADVTTTISSFGNLPSQDTGVATPGAPFVTSSEVFTALGASQRVSFEWTPTTTANTWNLAISGHDGSALGSVQVEFNDSGAAAGSPMAYSGATSTATAPAAFTFDPATGTASVTLNNGAVPQTVDINLGAPGQFNGITQFAGDFSLGFDRDGSSVGELVRSEISEDGTLFGIFDNGMRRALYEIPVATVANPNGLIEAKGNAYKLSGESGAFAALKANSSTVGSVNAGALESANVDIAQEMTDLIKAQRAFSTNAKVITTVDELMDETTRLKR</sequence>
<dbReference type="EMBL" id="FOMW01000011">
    <property type="protein sequence ID" value="SFE86136.1"/>
    <property type="molecule type" value="Genomic_DNA"/>
</dbReference>
<dbReference type="InterPro" id="IPR011491">
    <property type="entry name" value="FlgE_D2"/>
</dbReference>
<dbReference type="InterPro" id="IPR053967">
    <property type="entry name" value="LlgE_F_G-like_D1"/>
</dbReference>
<evidence type="ECO:0000256" key="5">
    <source>
        <dbReference type="RuleBase" id="RU362116"/>
    </source>
</evidence>
<dbReference type="InterPro" id="IPR019776">
    <property type="entry name" value="Flagellar_basal_body_rod_CS"/>
</dbReference>
<proteinExistence type="inferred from homology"/>
<keyword evidence="11" id="KW-1185">Reference proteome</keyword>
<dbReference type="InterPro" id="IPR001444">
    <property type="entry name" value="Flag_bb_rod_N"/>
</dbReference>
<reference evidence="10 11" key="1">
    <citation type="submission" date="2016-10" db="EMBL/GenBank/DDBJ databases">
        <authorList>
            <person name="de Groot N.N."/>
        </authorList>
    </citation>
    <scope>NUCLEOTIDE SEQUENCE [LARGE SCALE GENOMIC DNA]</scope>
    <source>
        <strain evidence="10 11">DSM 11443</strain>
    </source>
</reference>
<dbReference type="OrthoDB" id="8372879at2"/>
<evidence type="ECO:0000256" key="3">
    <source>
        <dbReference type="ARBA" id="ARBA00019015"/>
    </source>
</evidence>
<accession>A0A1I2E0D9</accession>
<keyword evidence="10" id="KW-0966">Cell projection</keyword>
<dbReference type="InterPro" id="IPR020013">
    <property type="entry name" value="Flagellar_FlgE/F/G"/>
</dbReference>
<feature type="domain" description="Flagellar hook protein FlgE/F/G-like D1" evidence="9">
    <location>
        <begin position="83"/>
        <end position="165"/>
    </location>
</feature>
<dbReference type="NCBIfam" id="TIGR03506">
    <property type="entry name" value="FlgEFG_subfam"/>
    <property type="match status" value="1"/>
</dbReference>
<dbReference type="Pfam" id="PF07559">
    <property type="entry name" value="FlgE_D2"/>
    <property type="match status" value="1"/>
</dbReference>
<comment type="subcellular location">
    <subcellularLocation>
        <location evidence="1 5">Bacterial flagellum basal body</location>
    </subcellularLocation>
</comment>
<evidence type="ECO:0000259" key="6">
    <source>
        <dbReference type="Pfam" id="PF00460"/>
    </source>
</evidence>
<dbReference type="SUPFAM" id="SSF117143">
    <property type="entry name" value="Flagellar hook protein flgE"/>
    <property type="match status" value="1"/>
</dbReference>
<evidence type="ECO:0000259" key="8">
    <source>
        <dbReference type="Pfam" id="PF07559"/>
    </source>
</evidence>
<dbReference type="GO" id="GO:0005829">
    <property type="term" value="C:cytosol"/>
    <property type="evidence" value="ECO:0007669"/>
    <property type="project" value="TreeGrafter"/>
</dbReference>
<evidence type="ECO:0000256" key="1">
    <source>
        <dbReference type="ARBA" id="ARBA00004117"/>
    </source>
</evidence>
<dbReference type="PANTHER" id="PTHR30435">
    <property type="entry name" value="FLAGELLAR PROTEIN"/>
    <property type="match status" value="1"/>
</dbReference>
<comment type="function">
    <text evidence="5">A flexible structure which links the flagellar filament to the drive apparatus in the basal body.</text>
</comment>
<dbReference type="PROSITE" id="PS00588">
    <property type="entry name" value="FLAGELLA_BB_ROD"/>
    <property type="match status" value="1"/>
</dbReference>
<evidence type="ECO:0000313" key="11">
    <source>
        <dbReference type="Proteomes" id="UP000198977"/>
    </source>
</evidence>
<dbReference type="Pfam" id="PF06429">
    <property type="entry name" value="Flg_bbr_C"/>
    <property type="match status" value="1"/>
</dbReference>
<dbReference type="GO" id="GO:0071978">
    <property type="term" value="P:bacterial-type flagellum-dependent swarming motility"/>
    <property type="evidence" value="ECO:0007669"/>
    <property type="project" value="TreeGrafter"/>
</dbReference>
<organism evidence="10 11">
    <name type="scientific">Sulfitobacter brevis</name>
    <dbReference type="NCBI Taxonomy" id="74348"/>
    <lineage>
        <taxon>Bacteria</taxon>
        <taxon>Pseudomonadati</taxon>
        <taxon>Pseudomonadota</taxon>
        <taxon>Alphaproteobacteria</taxon>
        <taxon>Rhodobacterales</taxon>
        <taxon>Roseobacteraceae</taxon>
        <taxon>Sulfitobacter</taxon>
    </lineage>
</organism>
<gene>
    <name evidence="10" type="ORF">SAMN04488523_11171</name>
</gene>
<feature type="domain" description="Flagellar basal-body/hook protein C-terminal" evidence="7">
    <location>
        <begin position="387"/>
        <end position="431"/>
    </location>
</feature>
<keyword evidence="4 5" id="KW-0975">Bacterial flagellum</keyword>
<dbReference type="GO" id="GO:0009424">
    <property type="term" value="C:bacterial-type flagellum hook"/>
    <property type="evidence" value="ECO:0007669"/>
    <property type="project" value="TreeGrafter"/>
</dbReference>
<evidence type="ECO:0000259" key="9">
    <source>
        <dbReference type="Pfam" id="PF22692"/>
    </source>
</evidence>
<dbReference type="STRING" id="74348.SAMN04488523_11171"/>
<evidence type="ECO:0000256" key="2">
    <source>
        <dbReference type="ARBA" id="ARBA00009677"/>
    </source>
</evidence>
<protein>
    <recommendedName>
        <fullName evidence="3 5">Flagellar hook protein FlgE</fullName>
    </recommendedName>
</protein>
<dbReference type="Pfam" id="PF00460">
    <property type="entry name" value="Flg_bb_rod"/>
    <property type="match status" value="1"/>
</dbReference>
<dbReference type="Proteomes" id="UP000198977">
    <property type="component" value="Unassembled WGS sequence"/>
</dbReference>
<feature type="domain" description="Flagellar basal body rod protein N-terminal" evidence="6">
    <location>
        <begin position="7"/>
        <end position="37"/>
    </location>
</feature>
<keyword evidence="10" id="KW-0969">Cilium</keyword>
<dbReference type="InterPro" id="IPR037925">
    <property type="entry name" value="FlgE/F/G-like"/>
</dbReference>
<evidence type="ECO:0000259" key="7">
    <source>
        <dbReference type="Pfam" id="PF06429"/>
    </source>
</evidence>
<dbReference type="RefSeq" id="WP_093924720.1">
    <property type="nucleotide sequence ID" value="NZ_FOMW01000011.1"/>
</dbReference>
<dbReference type="GO" id="GO:0009425">
    <property type="term" value="C:bacterial-type flagellum basal body"/>
    <property type="evidence" value="ECO:0007669"/>
    <property type="project" value="UniProtKB-SubCell"/>
</dbReference>
<dbReference type="InterPro" id="IPR010930">
    <property type="entry name" value="Flg_bb/hook_C_dom"/>
</dbReference>
<dbReference type="PANTHER" id="PTHR30435:SF1">
    <property type="entry name" value="FLAGELLAR HOOK PROTEIN FLGE"/>
    <property type="match status" value="1"/>
</dbReference>
<keyword evidence="10" id="KW-0282">Flagellum</keyword>
<dbReference type="Pfam" id="PF22692">
    <property type="entry name" value="LlgE_F_G_D1"/>
    <property type="match status" value="1"/>
</dbReference>
<evidence type="ECO:0000256" key="4">
    <source>
        <dbReference type="ARBA" id="ARBA00023143"/>
    </source>
</evidence>
<feature type="domain" description="Flagellar hook protein FlgE D2" evidence="8">
    <location>
        <begin position="189"/>
        <end position="307"/>
    </location>
</feature>
<comment type="similarity">
    <text evidence="2 5">Belongs to the flagella basal body rod proteins family.</text>
</comment>
<dbReference type="AlphaFoldDB" id="A0A1I2E0D9"/>
<evidence type="ECO:0000313" key="10">
    <source>
        <dbReference type="EMBL" id="SFE86136.1"/>
    </source>
</evidence>
<name>A0A1I2E0D9_9RHOB</name>